<sequence>MMFYKAWPAAVLLFGVTSAQDKTYDYVIVGGGTAGSALATRLSLGLPDAQILLLEAGPSALDELRINVPGLRGSILGTNFDWNFTTVDQSGLGGRQIFVNRGKVLGGSSAMNYLCYDRASSPEYESWAEMGSEGWTWDVMIDAMTKSENFTGSDKDTRGRIGPIRNTYNRVIYDVLNTWQPAGSELGLPINAEGNMHGNPIGIMFQGTNINNVDYSRSYSANSYLPLAGSNLVVQTSAQVVKVNLEKVYETEYVATGVTLADGSVINATKEVILSAGSVQSPGLLELSGIGQTAVLEAAGVAPLVDLPGVGENYQDHIRTSNVYRLKDGIDSFDNLIFDANGENATAELQKWIDGEVSLYDYTSAAYGFLNWGQVDSQAQADIIALAETAVGASTSPIDKKKLEFLKNDAVPDYELIFEANHVGAAGYPGSGKFITIFSTVMHALSRGNVHIDPTNPTGKPIIDPKYLNNEHDIKAAAEGAKFARKIAETGPISAMWEAETEPGPDVQTDEQFSEFAVNTVNSFYHPVGTCSLLPRDDGGVVDADLKVYGTTNLRVVDNSIIPIILSGHIQTAAYGIAEVAAAKIIAQSTSVV</sequence>
<feature type="signal peptide" evidence="5">
    <location>
        <begin position="1"/>
        <end position="19"/>
    </location>
</feature>
<feature type="active site" description="Proton donor" evidence="2">
    <location>
        <position position="526"/>
    </location>
</feature>
<dbReference type="PROSITE" id="PS00623">
    <property type="entry name" value="GMC_OXRED_1"/>
    <property type="match status" value="1"/>
</dbReference>
<dbReference type="GO" id="GO:0050660">
    <property type="term" value="F:flavin adenine dinucleotide binding"/>
    <property type="evidence" value="ECO:0007669"/>
    <property type="project" value="InterPro"/>
</dbReference>
<evidence type="ECO:0000256" key="2">
    <source>
        <dbReference type="PIRSR" id="PIRSR000137-1"/>
    </source>
</evidence>
<dbReference type="InterPro" id="IPR012132">
    <property type="entry name" value="GMC_OxRdtase"/>
</dbReference>
<dbReference type="PANTHER" id="PTHR11552">
    <property type="entry name" value="GLUCOSE-METHANOL-CHOLINE GMC OXIDOREDUCTASE"/>
    <property type="match status" value="1"/>
</dbReference>
<comment type="cofactor">
    <cofactor evidence="3">
        <name>FAD</name>
        <dbReference type="ChEBI" id="CHEBI:57692"/>
    </cofactor>
</comment>
<evidence type="ECO:0000256" key="4">
    <source>
        <dbReference type="RuleBase" id="RU003968"/>
    </source>
</evidence>
<dbReference type="InterPro" id="IPR007867">
    <property type="entry name" value="GMC_OxRtase_C"/>
</dbReference>
<feature type="binding site" evidence="3">
    <location>
        <position position="104"/>
    </location>
    <ligand>
        <name>FAD</name>
        <dbReference type="ChEBI" id="CHEBI:57692"/>
    </ligand>
</feature>
<dbReference type="SUPFAM" id="SSF54373">
    <property type="entry name" value="FAD-linked reductases, C-terminal domain"/>
    <property type="match status" value="1"/>
</dbReference>
<comment type="similarity">
    <text evidence="1 4">Belongs to the GMC oxidoreductase family.</text>
</comment>
<keyword evidence="3 4" id="KW-0274">FAD</keyword>
<feature type="binding site" evidence="3">
    <location>
        <position position="240"/>
    </location>
    <ligand>
        <name>FAD</name>
        <dbReference type="ChEBI" id="CHEBI:57692"/>
    </ligand>
</feature>
<evidence type="ECO:0000259" key="6">
    <source>
        <dbReference type="PROSITE" id="PS00623"/>
    </source>
</evidence>
<dbReference type="PANTHER" id="PTHR11552:SF115">
    <property type="entry name" value="DEHYDROGENASE XPTC-RELATED"/>
    <property type="match status" value="1"/>
</dbReference>
<keyword evidence="5" id="KW-0732">Signal</keyword>
<dbReference type="Gene3D" id="3.50.50.60">
    <property type="entry name" value="FAD/NAD(P)-binding domain"/>
    <property type="match status" value="1"/>
</dbReference>
<feature type="chain" id="PRO_5034760593" evidence="5">
    <location>
        <begin position="20"/>
        <end position="593"/>
    </location>
</feature>
<dbReference type="Proteomes" id="UP000613401">
    <property type="component" value="Unassembled WGS sequence"/>
</dbReference>
<dbReference type="EMBL" id="WVTB01000103">
    <property type="protein sequence ID" value="KAF3797987.1"/>
    <property type="molecule type" value="Genomic_DNA"/>
</dbReference>
<evidence type="ECO:0000256" key="3">
    <source>
        <dbReference type="PIRSR" id="PIRSR000137-2"/>
    </source>
</evidence>
<dbReference type="SUPFAM" id="SSF51905">
    <property type="entry name" value="FAD/NAD(P)-binding domain"/>
    <property type="match status" value="1"/>
</dbReference>
<accession>A0A8H4FCZ4</accession>
<reference evidence="8" key="1">
    <citation type="journal article" date="2020" name="Phytopathology">
        <title>Genome sequence and comparative analysis of Colletotrichum gloeosporioides isolated from Liriodendron leaves.</title>
        <authorList>
            <person name="Fu F.F."/>
            <person name="Hao Z."/>
            <person name="Wang P."/>
            <person name="Lu Y."/>
            <person name="Xue L.J."/>
            <person name="Wei G."/>
            <person name="Tian Y."/>
            <person name="Baishi H."/>
            <person name="Xu H."/>
            <person name="Shi J."/>
            <person name="Cheng T."/>
            <person name="Wang G."/>
            <person name="Yi Y."/>
            <person name="Chen J."/>
        </authorList>
    </citation>
    <scope>NUCLEOTIDE SEQUENCE</scope>
    <source>
        <strain evidence="8">Lc1</strain>
    </source>
</reference>
<feature type="domain" description="Glucose-methanol-choline oxidoreductase N-terminal" evidence="6">
    <location>
        <begin position="102"/>
        <end position="125"/>
    </location>
</feature>
<feature type="active site" description="Proton acceptor" evidence="2">
    <location>
        <position position="569"/>
    </location>
</feature>
<dbReference type="PROSITE" id="PS00624">
    <property type="entry name" value="GMC_OXRED_2"/>
    <property type="match status" value="1"/>
</dbReference>
<protein>
    <submittedName>
        <fullName evidence="8">Dehydrogenase mpl7</fullName>
    </submittedName>
</protein>
<evidence type="ECO:0000259" key="7">
    <source>
        <dbReference type="PROSITE" id="PS00624"/>
    </source>
</evidence>
<dbReference type="GeneID" id="69011045"/>
<keyword evidence="9" id="KW-1185">Reference proteome</keyword>
<dbReference type="PIRSF" id="PIRSF000137">
    <property type="entry name" value="Alcohol_oxidase"/>
    <property type="match status" value="1"/>
</dbReference>
<dbReference type="Gene3D" id="3.30.560.10">
    <property type="entry name" value="Glucose Oxidase, domain 3"/>
    <property type="match status" value="1"/>
</dbReference>
<dbReference type="GO" id="GO:0044550">
    <property type="term" value="P:secondary metabolite biosynthetic process"/>
    <property type="evidence" value="ECO:0007669"/>
    <property type="project" value="TreeGrafter"/>
</dbReference>
<keyword evidence="4" id="KW-0285">Flavoprotein</keyword>
<evidence type="ECO:0000313" key="8">
    <source>
        <dbReference type="EMBL" id="KAF3797987.1"/>
    </source>
</evidence>
<comment type="caution">
    <text evidence="8">The sequence shown here is derived from an EMBL/GenBank/DDBJ whole genome shotgun (WGS) entry which is preliminary data.</text>
</comment>
<dbReference type="InterPro" id="IPR036188">
    <property type="entry name" value="FAD/NAD-bd_sf"/>
</dbReference>
<dbReference type="AlphaFoldDB" id="A0A8H4FCZ4"/>
<dbReference type="RefSeq" id="XP_045257147.1">
    <property type="nucleotide sequence ID" value="XM_045403947.1"/>
</dbReference>
<gene>
    <name evidence="8" type="ORF">GCG54_00003887</name>
</gene>
<evidence type="ECO:0000256" key="5">
    <source>
        <dbReference type="SAM" id="SignalP"/>
    </source>
</evidence>
<feature type="domain" description="Glucose-methanol-choline oxidoreductase N-terminal" evidence="7">
    <location>
        <begin position="277"/>
        <end position="291"/>
    </location>
</feature>
<evidence type="ECO:0000313" key="9">
    <source>
        <dbReference type="Proteomes" id="UP000613401"/>
    </source>
</evidence>
<organism evidence="8 9">
    <name type="scientific">Colletotrichum gloeosporioides</name>
    <name type="common">Anthracnose fungus</name>
    <name type="synonym">Glomerella cingulata</name>
    <dbReference type="NCBI Taxonomy" id="474922"/>
    <lineage>
        <taxon>Eukaryota</taxon>
        <taxon>Fungi</taxon>
        <taxon>Dikarya</taxon>
        <taxon>Ascomycota</taxon>
        <taxon>Pezizomycotina</taxon>
        <taxon>Sordariomycetes</taxon>
        <taxon>Hypocreomycetidae</taxon>
        <taxon>Glomerellales</taxon>
        <taxon>Glomerellaceae</taxon>
        <taxon>Colletotrichum</taxon>
        <taxon>Colletotrichum gloeosporioides species complex</taxon>
    </lineage>
</organism>
<dbReference type="GO" id="GO:0016614">
    <property type="term" value="F:oxidoreductase activity, acting on CH-OH group of donors"/>
    <property type="evidence" value="ECO:0007669"/>
    <property type="project" value="InterPro"/>
</dbReference>
<dbReference type="Pfam" id="PF05199">
    <property type="entry name" value="GMC_oxred_C"/>
    <property type="match status" value="1"/>
</dbReference>
<reference evidence="8" key="2">
    <citation type="submission" date="2020-03" db="EMBL/GenBank/DDBJ databases">
        <authorList>
            <person name="Fu F.-F."/>
            <person name="Chen J."/>
        </authorList>
    </citation>
    <scope>NUCLEOTIDE SEQUENCE</scope>
    <source>
        <strain evidence="8">Lc1</strain>
    </source>
</reference>
<proteinExistence type="inferred from homology"/>
<dbReference type="InterPro" id="IPR000172">
    <property type="entry name" value="GMC_OxRdtase_N"/>
</dbReference>
<evidence type="ECO:0000256" key="1">
    <source>
        <dbReference type="ARBA" id="ARBA00010790"/>
    </source>
</evidence>
<dbReference type="Pfam" id="PF00732">
    <property type="entry name" value="GMC_oxred_N"/>
    <property type="match status" value="1"/>
</dbReference>
<name>A0A8H4FCZ4_COLGL</name>